<evidence type="ECO:0000313" key="3">
    <source>
        <dbReference type="Proteomes" id="UP000324222"/>
    </source>
</evidence>
<accession>A0A5B7FI05</accession>
<sequence>METAEFGAQISKLFTMAANEQGTCSSSPQCQPSSRTARQVGAAEPPQGRDRDTPEGIITLLLSAAAPFSPSPFASKRDAL</sequence>
<comment type="caution">
    <text evidence="2">The sequence shown here is derived from an EMBL/GenBank/DDBJ whole genome shotgun (WGS) entry which is preliminary data.</text>
</comment>
<evidence type="ECO:0000313" key="2">
    <source>
        <dbReference type="EMBL" id="MPC46122.1"/>
    </source>
</evidence>
<proteinExistence type="predicted"/>
<organism evidence="2 3">
    <name type="scientific">Portunus trituberculatus</name>
    <name type="common">Swimming crab</name>
    <name type="synonym">Neptunus trituberculatus</name>
    <dbReference type="NCBI Taxonomy" id="210409"/>
    <lineage>
        <taxon>Eukaryota</taxon>
        <taxon>Metazoa</taxon>
        <taxon>Ecdysozoa</taxon>
        <taxon>Arthropoda</taxon>
        <taxon>Crustacea</taxon>
        <taxon>Multicrustacea</taxon>
        <taxon>Malacostraca</taxon>
        <taxon>Eumalacostraca</taxon>
        <taxon>Eucarida</taxon>
        <taxon>Decapoda</taxon>
        <taxon>Pleocyemata</taxon>
        <taxon>Brachyura</taxon>
        <taxon>Eubrachyura</taxon>
        <taxon>Portunoidea</taxon>
        <taxon>Portunidae</taxon>
        <taxon>Portuninae</taxon>
        <taxon>Portunus</taxon>
    </lineage>
</organism>
<reference evidence="2 3" key="1">
    <citation type="submission" date="2019-05" db="EMBL/GenBank/DDBJ databases">
        <title>Another draft genome of Portunus trituberculatus and its Hox gene families provides insights of decapod evolution.</title>
        <authorList>
            <person name="Jeong J.-H."/>
            <person name="Song I."/>
            <person name="Kim S."/>
            <person name="Choi T."/>
            <person name="Kim D."/>
            <person name="Ryu S."/>
            <person name="Kim W."/>
        </authorList>
    </citation>
    <scope>NUCLEOTIDE SEQUENCE [LARGE SCALE GENOMIC DNA]</scope>
    <source>
        <tissue evidence="2">Muscle</tissue>
    </source>
</reference>
<dbReference type="Proteomes" id="UP000324222">
    <property type="component" value="Unassembled WGS sequence"/>
</dbReference>
<gene>
    <name evidence="2" type="ORF">E2C01_039831</name>
</gene>
<feature type="compositionally biased region" description="Low complexity" evidence="1">
    <location>
        <begin position="24"/>
        <end position="34"/>
    </location>
</feature>
<dbReference type="EMBL" id="VSRR010007056">
    <property type="protein sequence ID" value="MPC46122.1"/>
    <property type="molecule type" value="Genomic_DNA"/>
</dbReference>
<feature type="region of interest" description="Disordered" evidence="1">
    <location>
        <begin position="21"/>
        <end position="53"/>
    </location>
</feature>
<dbReference type="AlphaFoldDB" id="A0A5B7FI05"/>
<evidence type="ECO:0000256" key="1">
    <source>
        <dbReference type="SAM" id="MobiDB-lite"/>
    </source>
</evidence>
<protein>
    <submittedName>
        <fullName evidence="2">Uncharacterized protein</fullName>
    </submittedName>
</protein>
<name>A0A5B7FI05_PORTR</name>
<keyword evidence="3" id="KW-1185">Reference proteome</keyword>